<comment type="caution">
    <text evidence="2">The sequence shown here is derived from an EMBL/GenBank/DDBJ whole genome shotgun (WGS) entry which is preliminary data.</text>
</comment>
<evidence type="ECO:0000313" key="3">
    <source>
        <dbReference type="Proteomes" id="UP001239626"/>
    </source>
</evidence>
<evidence type="ECO:0000313" key="2">
    <source>
        <dbReference type="EMBL" id="MDQ0374117.1"/>
    </source>
</evidence>
<organism evidence="2 3">
    <name type="scientific">Cellulomonas humilata</name>
    <dbReference type="NCBI Taxonomy" id="144055"/>
    <lineage>
        <taxon>Bacteria</taxon>
        <taxon>Bacillati</taxon>
        <taxon>Actinomycetota</taxon>
        <taxon>Actinomycetes</taxon>
        <taxon>Micrococcales</taxon>
        <taxon>Cellulomonadaceae</taxon>
        <taxon>Cellulomonas</taxon>
    </lineage>
</organism>
<feature type="transmembrane region" description="Helical" evidence="1">
    <location>
        <begin position="83"/>
        <end position="101"/>
    </location>
</feature>
<feature type="transmembrane region" description="Helical" evidence="1">
    <location>
        <begin position="173"/>
        <end position="192"/>
    </location>
</feature>
<keyword evidence="1" id="KW-1133">Transmembrane helix</keyword>
<proteinExistence type="predicted"/>
<feature type="transmembrane region" description="Helical" evidence="1">
    <location>
        <begin position="143"/>
        <end position="167"/>
    </location>
</feature>
<keyword evidence="1" id="KW-0472">Membrane</keyword>
<dbReference type="EMBL" id="JAUSVB010000003">
    <property type="protein sequence ID" value="MDQ0374117.1"/>
    <property type="molecule type" value="Genomic_DNA"/>
</dbReference>
<keyword evidence="3" id="KW-1185">Reference proteome</keyword>
<gene>
    <name evidence="2" type="ORF">J2X26_002438</name>
</gene>
<keyword evidence="1" id="KW-0812">Transmembrane</keyword>
<feature type="transmembrane region" description="Helical" evidence="1">
    <location>
        <begin position="223"/>
        <end position="246"/>
    </location>
</feature>
<name>A0ABU0EFX5_9CELL</name>
<dbReference type="RefSeq" id="WP_307492603.1">
    <property type="nucleotide sequence ID" value="NZ_JAUSVB010000003.1"/>
</dbReference>
<accession>A0ABU0EFX5</accession>
<evidence type="ECO:0000256" key="1">
    <source>
        <dbReference type="SAM" id="Phobius"/>
    </source>
</evidence>
<protein>
    <recommendedName>
        <fullName evidence="4">DUF1700 domain-containing protein</fullName>
    </recommendedName>
</protein>
<reference evidence="2 3" key="1">
    <citation type="submission" date="2023-07" db="EMBL/GenBank/DDBJ databases">
        <title>Sorghum-associated microbial communities from plants grown in Nebraska, USA.</title>
        <authorList>
            <person name="Schachtman D."/>
        </authorList>
    </citation>
    <scope>NUCLEOTIDE SEQUENCE [LARGE SCALE GENOMIC DNA]</scope>
    <source>
        <strain evidence="2 3">BE332</strain>
    </source>
</reference>
<feature type="transmembrane region" description="Helical" evidence="1">
    <location>
        <begin position="107"/>
        <end position="131"/>
    </location>
</feature>
<dbReference type="Proteomes" id="UP001239626">
    <property type="component" value="Unassembled WGS sequence"/>
</dbReference>
<sequence>MTDTWSTAPTISPGWRDELVLALRMRDVPGSRIGEILAEVDEFCADSGLDAQAAFGAPATYAESLTASEGRTRTPLRDDLRTTGRALVGFVGLVVVMACVVDDGPDLAITVGWLLGLAVVLVGCVLTVRVLGRTAPVRWRGMAAAAGVIVATLGAVVALGMLLTTTVATVPDAVAVTVGALLLVGDAIVGTVRARRQPTADLVSAPGADPEWVRRRNVRADILAAWLLPAFAVVGVGILLGMNALLDRLA</sequence>
<evidence type="ECO:0008006" key="4">
    <source>
        <dbReference type="Google" id="ProtNLM"/>
    </source>
</evidence>